<organism evidence="2 3">
    <name type="scientific">Paraliobacillus ryukyuensis</name>
    <dbReference type="NCBI Taxonomy" id="200904"/>
    <lineage>
        <taxon>Bacteria</taxon>
        <taxon>Bacillati</taxon>
        <taxon>Bacillota</taxon>
        <taxon>Bacilli</taxon>
        <taxon>Bacillales</taxon>
        <taxon>Bacillaceae</taxon>
        <taxon>Paraliobacillus</taxon>
    </lineage>
</organism>
<feature type="transmembrane region" description="Helical" evidence="1">
    <location>
        <begin position="38"/>
        <end position="59"/>
    </location>
</feature>
<proteinExistence type="predicted"/>
<evidence type="ECO:0000256" key="1">
    <source>
        <dbReference type="SAM" id="Phobius"/>
    </source>
</evidence>
<sequence length="92" mass="10488">MKNIFSKITFIISFCALLLFSLYMILIENTNSNASYNVLIQSSGILILLSFITMIIALIKRETSLLKYFGVALILLFFLSFFIIGAFLLDEF</sequence>
<dbReference type="AlphaFoldDB" id="A0A366E4V4"/>
<dbReference type="Proteomes" id="UP000252254">
    <property type="component" value="Unassembled WGS sequence"/>
</dbReference>
<keyword evidence="1" id="KW-1133">Transmembrane helix</keyword>
<protein>
    <submittedName>
        <fullName evidence="2">Uncharacterized protein</fullName>
    </submittedName>
</protein>
<evidence type="ECO:0000313" key="3">
    <source>
        <dbReference type="Proteomes" id="UP000252254"/>
    </source>
</evidence>
<gene>
    <name evidence="2" type="ORF">DES48_10742</name>
</gene>
<feature type="transmembrane region" description="Helical" evidence="1">
    <location>
        <begin position="7"/>
        <end position="26"/>
    </location>
</feature>
<comment type="caution">
    <text evidence="2">The sequence shown here is derived from an EMBL/GenBank/DDBJ whole genome shotgun (WGS) entry which is preliminary data.</text>
</comment>
<keyword evidence="1" id="KW-0812">Transmembrane</keyword>
<evidence type="ECO:0000313" key="2">
    <source>
        <dbReference type="EMBL" id="RBO97125.1"/>
    </source>
</evidence>
<accession>A0A366E4V4</accession>
<feature type="transmembrane region" description="Helical" evidence="1">
    <location>
        <begin position="66"/>
        <end position="89"/>
    </location>
</feature>
<reference evidence="2 3" key="1">
    <citation type="submission" date="2018-06" db="EMBL/GenBank/DDBJ databases">
        <title>Genomic Encyclopedia of Type Strains, Phase IV (KMG-IV): sequencing the most valuable type-strain genomes for metagenomic binning, comparative biology and taxonomic classification.</title>
        <authorList>
            <person name="Goeker M."/>
        </authorList>
    </citation>
    <scope>NUCLEOTIDE SEQUENCE [LARGE SCALE GENOMIC DNA]</scope>
    <source>
        <strain evidence="2 3">DSM 15140</strain>
    </source>
</reference>
<name>A0A366E4V4_9BACI</name>
<keyword evidence="1" id="KW-0472">Membrane</keyword>
<keyword evidence="3" id="KW-1185">Reference proteome</keyword>
<dbReference type="EMBL" id="QNRI01000007">
    <property type="protein sequence ID" value="RBO97125.1"/>
    <property type="molecule type" value="Genomic_DNA"/>
</dbReference>